<dbReference type="Pfam" id="PF21362">
    <property type="entry name" value="Sina_RING"/>
    <property type="match status" value="1"/>
</dbReference>
<evidence type="ECO:0000256" key="7">
    <source>
        <dbReference type="ARBA" id="ARBA00022771"/>
    </source>
</evidence>
<evidence type="ECO:0000259" key="12">
    <source>
        <dbReference type="PROSITE" id="PS51081"/>
    </source>
</evidence>
<dbReference type="AlphaFoldDB" id="A0A6A0GSS5"/>
<evidence type="ECO:0000256" key="10">
    <source>
        <dbReference type="PROSITE-ProRule" id="PRU00455"/>
    </source>
</evidence>
<organism evidence="13">
    <name type="scientific">Hyalella azteca</name>
    <name type="common">Amphipod</name>
    <dbReference type="NCBI Taxonomy" id="294128"/>
    <lineage>
        <taxon>Eukaryota</taxon>
        <taxon>Metazoa</taxon>
        <taxon>Ecdysozoa</taxon>
        <taxon>Arthropoda</taxon>
        <taxon>Crustacea</taxon>
        <taxon>Multicrustacea</taxon>
        <taxon>Malacostraca</taxon>
        <taxon>Eumalacostraca</taxon>
        <taxon>Peracarida</taxon>
        <taxon>Amphipoda</taxon>
        <taxon>Senticaudata</taxon>
        <taxon>Talitrida</taxon>
        <taxon>Talitroidea</taxon>
        <taxon>Hyalellidae</taxon>
        <taxon>Hyalella</taxon>
    </lineage>
</organism>
<comment type="catalytic activity">
    <reaction evidence="1">
        <text>S-ubiquitinyl-[E2 ubiquitin-conjugating enzyme]-L-cysteine + [acceptor protein]-L-lysine = [E2 ubiquitin-conjugating enzyme]-L-cysteine + N(6)-ubiquitinyl-[acceptor protein]-L-lysine.</text>
        <dbReference type="EC" id="2.3.2.27"/>
    </reaction>
</comment>
<dbReference type="PANTHER" id="PTHR45877:SF2">
    <property type="entry name" value="E3 UBIQUITIN-PROTEIN LIGASE SINA-RELATED"/>
    <property type="match status" value="1"/>
</dbReference>
<dbReference type="InterPro" id="IPR049548">
    <property type="entry name" value="Sina-like_RING"/>
</dbReference>
<feature type="region of interest" description="Disordered" evidence="11">
    <location>
        <begin position="1"/>
        <end position="28"/>
    </location>
</feature>
<dbReference type="GO" id="GO:0008270">
    <property type="term" value="F:zinc ion binding"/>
    <property type="evidence" value="ECO:0007669"/>
    <property type="project" value="UniProtKB-KW"/>
</dbReference>
<dbReference type="Pfam" id="PF21361">
    <property type="entry name" value="Sina_ZnF"/>
    <property type="match status" value="1"/>
</dbReference>
<comment type="similarity">
    <text evidence="3">Belongs to the SINA (Seven in absentia) family.</text>
</comment>
<evidence type="ECO:0000256" key="9">
    <source>
        <dbReference type="ARBA" id="ARBA00022833"/>
    </source>
</evidence>
<keyword evidence="7 10" id="KW-0863">Zinc-finger</keyword>
<feature type="compositionally biased region" description="Basic and acidic residues" evidence="11">
    <location>
        <begin position="10"/>
        <end position="19"/>
    </location>
</feature>
<dbReference type="GO" id="GO:0031624">
    <property type="term" value="F:ubiquitin conjugating enzyme binding"/>
    <property type="evidence" value="ECO:0007669"/>
    <property type="project" value="TreeGrafter"/>
</dbReference>
<dbReference type="InterPro" id="IPR013010">
    <property type="entry name" value="Znf_SIAH"/>
</dbReference>
<dbReference type="GO" id="GO:0043161">
    <property type="term" value="P:proteasome-mediated ubiquitin-dependent protein catabolic process"/>
    <property type="evidence" value="ECO:0007669"/>
    <property type="project" value="TreeGrafter"/>
</dbReference>
<accession>A0A6A0GSS5</accession>
<reference evidence="13" key="1">
    <citation type="submission" date="2014-08" db="EMBL/GenBank/DDBJ databases">
        <authorList>
            <person name="Murali S."/>
            <person name="Richards S."/>
            <person name="Bandaranaike D."/>
            <person name="Bellair M."/>
            <person name="Blankenburg K."/>
            <person name="Chao H."/>
            <person name="Dinh H."/>
            <person name="Doddapaneni H."/>
            <person name="Dugan-Rocha S."/>
            <person name="Elkadiri S."/>
            <person name="Gnanaolivu R."/>
            <person name="Hughes D."/>
            <person name="Lee S."/>
            <person name="Li M."/>
            <person name="Ming W."/>
            <person name="Munidasa M."/>
            <person name="Muniz J."/>
            <person name="Nguyen L."/>
            <person name="Osuji N."/>
            <person name="Pu L.-L."/>
            <person name="Puazo M."/>
            <person name="Skinner E."/>
            <person name="Qu C."/>
            <person name="Quiroz J."/>
            <person name="Raj R."/>
            <person name="Weissenberger G."/>
            <person name="Xin Y."/>
            <person name="Zou X."/>
            <person name="Han Y."/>
            <person name="Worley K."/>
            <person name="Muzny D."/>
            <person name="Gibbs R."/>
        </authorList>
    </citation>
    <scope>NUCLEOTIDE SEQUENCE</scope>
    <source>
        <strain evidence="13">HAZT.00-mixed</strain>
        <tissue evidence="13">Whole organism</tissue>
    </source>
</reference>
<name>A0A6A0GSS5_HYAAZ</name>
<dbReference type="InterPro" id="IPR004162">
    <property type="entry name" value="SINA-like_animal"/>
</dbReference>
<keyword evidence="9" id="KW-0862">Zinc</keyword>
<reference evidence="13" key="3">
    <citation type="submission" date="2019-06" db="EMBL/GenBank/DDBJ databases">
        <authorList>
            <person name="Poynton C."/>
            <person name="Hasenbein S."/>
            <person name="Benoit J.B."/>
            <person name="Sepulveda M.S."/>
            <person name="Poelchau M.F."/>
            <person name="Murali S.C."/>
            <person name="Chen S."/>
            <person name="Glastad K.M."/>
            <person name="Werren J.H."/>
            <person name="Vineis J.H."/>
            <person name="Bowen J.L."/>
            <person name="Friedrich M."/>
            <person name="Jones J."/>
            <person name="Robertson H.M."/>
            <person name="Feyereisen R."/>
            <person name="Mechler-Hickson A."/>
            <person name="Mathers N."/>
            <person name="Lee C.E."/>
            <person name="Colbourne J.K."/>
            <person name="Biales A."/>
            <person name="Johnston J.S."/>
            <person name="Wellborn G.A."/>
            <person name="Rosendale A.J."/>
            <person name="Cridge A.G."/>
            <person name="Munoz-Torres M.C."/>
            <person name="Bain P.A."/>
            <person name="Manny A.R."/>
            <person name="Major K.M."/>
            <person name="Lambert F.N."/>
            <person name="Vulpe C.D."/>
            <person name="Tuck P."/>
            <person name="Blalock B.J."/>
            <person name="Lin Y.-Y."/>
            <person name="Smith M.E."/>
            <person name="Ochoa-Acuna H."/>
            <person name="Chen M.-J.M."/>
            <person name="Childers C.P."/>
            <person name="Qu J."/>
            <person name="Dugan S."/>
            <person name="Lee S.L."/>
            <person name="Chao H."/>
            <person name="Dinh H."/>
            <person name="Han Y."/>
            <person name="Doddapaneni H."/>
            <person name="Worley K.C."/>
            <person name="Muzny D.M."/>
            <person name="Gibbs R.A."/>
            <person name="Richards S."/>
        </authorList>
    </citation>
    <scope>NUCLEOTIDE SEQUENCE</scope>
    <source>
        <strain evidence="13">HAZT.00-mixed</strain>
        <tissue evidence="13">Whole organism</tissue>
    </source>
</reference>
<dbReference type="PANTHER" id="PTHR45877">
    <property type="entry name" value="E3 UBIQUITIN-PROTEIN LIGASE SIAH2"/>
    <property type="match status" value="1"/>
</dbReference>
<sequence length="181" mass="20456">MRKGSSRRLPASDKDEDRQAAGSHLTDARVARDSSAHAVVDLQPKKLYTRQKFDHNCRNDGCQMLMSPPLPQCRKGHIVCSQCKLNSKNVCPICKQRYAEGCNVMMEQVYHLLKLPCRFSSHGCTRLIVQAEKTEHEAYCSHRPVSCNYANNGCSEQLPYSLMLEHVKTCDFKTNIIVGVI</sequence>
<dbReference type="EMBL" id="JQDR03015264">
    <property type="protein sequence ID" value="KAA0186950.1"/>
    <property type="molecule type" value="Genomic_DNA"/>
</dbReference>
<dbReference type="InterPro" id="IPR013083">
    <property type="entry name" value="Znf_RING/FYVE/PHD"/>
</dbReference>
<comment type="pathway">
    <text evidence="2">Protein modification; protein ubiquitination.</text>
</comment>
<evidence type="ECO:0000256" key="11">
    <source>
        <dbReference type="SAM" id="MobiDB-lite"/>
    </source>
</evidence>
<keyword evidence="6" id="KW-0479">Metal-binding</keyword>
<reference evidence="13" key="2">
    <citation type="journal article" date="2018" name="Environ. Sci. Technol.">
        <title>The Toxicogenome of Hyalella azteca: A Model for Sediment Ecotoxicology and Evolutionary Toxicology.</title>
        <authorList>
            <person name="Poynton H.C."/>
            <person name="Hasenbein S."/>
            <person name="Benoit J.B."/>
            <person name="Sepulveda M.S."/>
            <person name="Poelchau M.F."/>
            <person name="Hughes D.S.T."/>
            <person name="Murali S.C."/>
            <person name="Chen S."/>
            <person name="Glastad K.M."/>
            <person name="Goodisman M.A.D."/>
            <person name="Werren J.H."/>
            <person name="Vineis J.H."/>
            <person name="Bowen J.L."/>
            <person name="Friedrich M."/>
            <person name="Jones J."/>
            <person name="Robertson H.M."/>
            <person name="Feyereisen R."/>
            <person name="Mechler-Hickson A."/>
            <person name="Mathers N."/>
            <person name="Lee C.E."/>
            <person name="Colbourne J.K."/>
            <person name="Biales A."/>
            <person name="Johnston J.S."/>
            <person name="Wellborn G.A."/>
            <person name="Rosendale A.J."/>
            <person name="Cridge A.G."/>
            <person name="Munoz-Torres M.C."/>
            <person name="Bain P.A."/>
            <person name="Manny A.R."/>
            <person name="Major K.M."/>
            <person name="Lambert F.N."/>
            <person name="Vulpe C.D."/>
            <person name="Tuck P."/>
            <person name="Blalock B.J."/>
            <person name="Lin Y.Y."/>
            <person name="Smith M.E."/>
            <person name="Ochoa-Acuna H."/>
            <person name="Chen M.M."/>
            <person name="Childers C.P."/>
            <person name="Qu J."/>
            <person name="Dugan S."/>
            <person name="Lee S.L."/>
            <person name="Chao H."/>
            <person name="Dinh H."/>
            <person name="Han Y."/>
            <person name="Doddapaneni H."/>
            <person name="Worley K.C."/>
            <person name="Muzny D.M."/>
            <person name="Gibbs R.A."/>
            <person name="Richards S."/>
        </authorList>
    </citation>
    <scope>NUCLEOTIDE SEQUENCE</scope>
    <source>
        <strain evidence="13">HAZT.00-mixed</strain>
        <tissue evidence="13">Whole organism</tissue>
    </source>
</reference>
<dbReference type="Proteomes" id="UP000711488">
    <property type="component" value="Unassembled WGS sequence"/>
</dbReference>
<proteinExistence type="inferred from homology"/>
<dbReference type="GO" id="GO:0016567">
    <property type="term" value="P:protein ubiquitination"/>
    <property type="evidence" value="ECO:0007669"/>
    <property type="project" value="UniProtKB-UniPathway"/>
</dbReference>
<feature type="domain" description="SIAH-type" evidence="12">
    <location>
        <begin position="112"/>
        <end position="172"/>
    </location>
</feature>
<dbReference type="SUPFAM" id="SSF49599">
    <property type="entry name" value="TRAF domain-like"/>
    <property type="match status" value="1"/>
</dbReference>
<evidence type="ECO:0000256" key="6">
    <source>
        <dbReference type="ARBA" id="ARBA00022723"/>
    </source>
</evidence>
<keyword evidence="5" id="KW-0808">Transferase</keyword>
<evidence type="ECO:0000313" key="13">
    <source>
        <dbReference type="EMBL" id="KAA0186950.1"/>
    </source>
</evidence>
<dbReference type="UniPathway" id="UPA00143"/>
<protein>
    <recommendedName>
        <fullName evidence="4">RING-type E3 ubiquitin transferase</fullName>
        <ecNumber evidence="4">2.3.2.27</ecNumber>
    </recommendedName>
</protein>
<dbReference type="GO" id="GO:0061630">
    <property type="term" value="F:ubiquitin protein ligase activity"/>
    <property type="evidence" value="ECO:0007669"/>
    <property type="project" value="UniProtKB-EC"/>
</dbReference>
<dbReference type="GO" id="GO:0005737">
    <property type="term" value="C:cytoplasm"/>
    <property type="evidence" value="ECO:0007669"/>
    <property type="project" value="TreeGrafter"/>
</dbReference>
<evidence type="ECO:0000256" key="8">
    <source>
        <dbReference type="ARBA" id="ARBA00022786"/>
    </source>
</evidence>
<evidence type="ECO:0000256" key="4">
    <source>
        <dbReference type="ARBA" id="ARBA00012483"/>
    </source>
</evidence>
<evidence type="ECO:0000256" key="3">
    <source>
        <dbReference type="ARBA" id="ARBA00009119"/>
    </source>
</evidence>
<dbReference type="EC" id="2.3.2.27" evidence="4"/>
<keyword evidence="8" id="KW-0833">Ubl conjugation pathway</keyword>
<dbReference type="Gene3D" id="3.30.40.10">
    <property type="entry name" value="Zinc/RING finger domain, C3HC4 (zinc finger)"/>
    <property type="match status" value="2"/>
</dbReference>
<dbReference type="PROSITE" id="PS51081">
    <property type="entry name" value="ZF_SIAH"/>
    <property type="match status" value="1"/>
</dbReference>
<evidence type="ECO:0000256" key="2">
    <source>
        <dbReference type="ARBA" id="ARBA00004906"/>
    </source>
</evidence>
<evidence type="ECO:0000256" key="5">
    <source>
        <dbReference type="ARBA" id="ARBA00022679"/>
    </source>
</evidence>
<evidence type="ECO:0000256" key="1">
    <source>
        <dbReference type="ARBA" id="ARBA00000900"/>
    </source>
</evidence>
<comment type="caution">
    <text evidence="13">The sequence shown here is derived from an EMBL/GenBank/DDBJ whole genome shotgun (WGS) entry which is preliminary data.</text>
</comment>
<gene>
    <name evidence="13" type="ORF">HAZT_HAZT006239</name>
</gene>